<feature type="transmembrane region" description="Helical" evidence="1">
    <location>
        <begin position="299"/>
        <end position="318"/>
    </location>
</feature>
<dbReference type="EMBL" id="JRPD02000005">
    <property type="protein sequence ID" value="TLE00799.1"/>
    <property type="molecule type" value="Genomic_DNA"/>
</dbReference>
<evidence type="ECO:0000256" key="1">
    <source>
        <dbReference type="SAM" id="Phobius"/>
    </source>
</evidence>
<feature type="transmembrane region" description="Helical" evidence="1">
    <location>
        <begin position="354"/>
        <end position="372"/>
    </location>
</feature>
<gene>
    <name evidence="3" type="ORF">LS73_003890</name>
    <name evidence="2" type="ORF">NCTC12714_01321</name>
</gene>
<feature type="transmembrane region" description="Helical" evidence="1">
    <location>
        <begin position="171"/>
        <end position="189"/>
    </location>
</feature>
<name>A0A099U0M7_9HELI</name>
<keyword evidence="5" id="KW-1185">Reference proteome</keyword>
<organism evidence="2 5">
    <name type="scientific">Helicobacter muridarum</name>
    <dbReference type="NCBI Taxonomy" id="216"/>
    <lineage>
        <taxon>Bacteria</taxon>
        <taxon>Pseudomonadati</taxon>
        <taxon>Campylobacterota</taxon>
        <taxon>Epsilonproteobacteria</taxon>
        <taxon>Campylobacterales</taxon>
        <taxon>Helicobacteraceae</taxon>
        <taxon>Helicobacter</taxon>
    </lineage>
</organism>
<proteinExistence type="predicted"/>
<evidence type="ECO:0000313" key="3">
    <source>
        <dbReference type="EMBL" id="TLE00799.1"/>
    </source>
</evidence>
<dbReference type="OrthoDB" id="9789291at2"/>
<reference evidence="2 5" key="2">
    <citation type="submission" date="2018-06" db="EMBL/GenBank/DDBJ databases">
        <authorList>
            <consortium name="Pathogen Informatics"/>
            <person name="Doyle S."/>
        </authorList>
    </citation>
    <scope>NUCLEOTIDE SEQUENCE [LARGE SCALE GENOMIC DNA]</scope>
    <source>
        <strain evidence="2 5">NCTC12714</strain>
    </source>
</reference>
<evidence type="ECO:0000313" key="5">
    <source>
        <dbReference type="Proteomes" id="UP000255139"/>
    </source>
</evidence>
<keyword evidence="1" id="KW-0472">Membrane</keyword>
<dbReference type="RefSeq" id="WP_034557032.1">
    <property type="nucleotide sequence ID" value="NZ_FZML01000003.1"/>
</dbReference>
<dbReference type="EMBL" id="UGJE01000002">
    <property type="protein sequence ID" value="STQ86514.1"/>
    <property type="molecule type" value="Genomic_DNA"/>
</dbReference>
<dbReference type="STRING" id="216.LS73_01935"/>
<feature type="transmembrane region" description="Helical" evidence="1">
    <location>
        <begin position="247"/>
        <end position="264"/>
    </location>
</feature>
<feature type="transmembrane region" description="Helical" evidence="1">
    <location>
        <begin position="12"/>
        <end position="36"/>
    </location>
</feature>
<evidence type="ECO:0000313" key="4">
    <source>
        <dbReference type="Proteomes" id="UP000029922"/>
    </source>
</evidence>
<protein>
    <recommendedName>
        <fullName evidence="6">Prepilin peptidase</fullName>
    </recommendedName>
</protein>
<dbReference type="AlphaFoldDB" id="A0A099U0M7"/>
<dbReference type="Proteomes" id="UP000255139">
    <property type="component" value="Unassembled WGS sequence"/>
</dbReference>
<feature type="transmembrane region" description="Helical" evidence="1">
    <location>
        <begin position="384"/>
        <end position="406"/>
    </location>
</feature>
<sequence length="407" mass="46173">MDRDIVGLEINIYPFVIFAFIFVVSVMFWLFIMYFFRKTLKDSIQSKAILQNNLHISGRAKDENVVISSSIYPTARDQKLDDINAKVCANNSNKNNPAMDGFTKINAKSNNMPNSNKEPMNVLDVVSNASIKIGSSLNDYKADSEKIDYKSQTSSSVNFNLSIFFSFIKPIFHFFVLIVLIAFSFKLVAYSNSIDSNSRISNLSLSDIDADIFSGIDIAKKTINYIGKDVGSSVFDSVVITFVADNYFVTLCLCVCCLLLWYALSVLDFEFFCVPNILLIALFVTSVGIYYWHTKSFDIYPFAMLGMFYMFFFIVHCFSVKRLLGEGDIWVLAAMFVMLATFFESNYAVGAECIVVASLLGILAIFSIYAYARYRYGEHLSYIYKFKIPFIPFLFIAFILVSLLYVA</sequence>
<dbReference type="Proteomes" id="UP000029922">
    <property type="component" value="Unassembled WGS sequence"/>
</dbReference>
<feature type="transmembrane region" description="Helical" evidence="1">
    <location>
        <begin position="271"/>
        <end position="293"/>
    </location>
</feature>
<accession>A0A099U0M7</accession>
<keyword evidence="1" id="KW-0812">Transmembrane</keyword>
<evidence type="ECO:0000313" key="2">
    <source>
        <dbReference type="EMBL" id="STQ86514.1"/>
    </source>
</evidence>
<keyword evidence="1" id="KW-1133">Transmembrane helix</keyword>
<reference evidence="3 4" key="1">
    <citation type="journal article" date="2014" name="Genome Announc.">
        <title>Draft genome sequences of eight enterohepatic helicobacter species isolated from both laboratory and wild rodents.</title>
        <authorList>
            <person name="Sheh A."/>
            <person name="Shen Z."/>
            <person name="Fox J.G."/>
        </authorList>
    </citation>
    <scope>NUCLEOTIDE SEQUENCE [LARGE SCALE GENOMIC DNA]</scope>
    <source>
        <strain evidence="3 4">ST1</strain>
    </source>
</reference>
<feature type="transmembrane region" description="Helical" evidence="1">
    <location>
        <begin position="330"/>
        <end position="348"/>
    </location>
</feature>
<evidence type="ECO:0008006" key="6">
    <source>
        <dbReference type="Google" id="ProtNLM"/>
    </source>
</evidence>